<dbReference type="Proteomes" id="UP000595437">
    <property type="component" value="Chromosome 11"/>
</dbReference>
<keyword evidence="3" id="KW-1185">Reference proteome</keyword>
<keyword evidence="1" id="KW-0732">Signal</keyword>
<evidence type="ECO:0000256" key="1">
    <source>
        <dbReference type="SAM" id="SignalP"/>
    </source>
</evidence>
<evidence type="ECO:0000313" key="3">
    <source>
        <dbReference type="Proteomes" id="UP000595437"/>
    </source>
</evidence>
<feature type="non-terminal residue" evidence="2">
    <location>
        <position position="1"/>
    </location>
</feature>
<gene>
    <name evidence="2" type="ORF">FKW44_016432</name>
</gene>
<dbReference type="AlphaFoldDB" id="A0A7T8K0F1"/>
<proteinExistence type="predicted"/>
<evidence type="ECO:0000313" key="2">
    <source>
        <dbReference type="EMBL" id="QQP41922.1"/>
    </source>
</evidence>
<dbReference type="EMBL" id="CP045900">
    <property type="protein sequence ID" value="QQP41922.1"/>
    <property type="molecule type" value="Genomic_DNA"/>
</dbReference>
<organism evidence="2 3">
    <name type="scientific">Caligus rogercresseyi</name>
    <name type="common">Sea louse</name>
    <dbReference type="NCBI Taxonomy" id="217165"/>
    <lineage>
        <taxon>Eukaryota</taxon>
        <taxon>Metazoa</taxon>
        <taxon>Ecdysozoa</taxon>
        <taxon>Arthropoda</taxon>
        <taxon>Crustacea</taxon>
        <taxon>Multicrustacea</taxon>
        <taxon>Hexanauplia</taxon>
        <taxon>Copepoda</taxon>
        <taxon>Siphonostomatoida</taxon>
        <taxon>Caligidae</taxon>
        <taxon>Caligus</taxon>
    </lineage>
</organism>
<feature type="signal peptide" evidence="1">
    <location>
        <begin position="1"/>
        <end position="19"/>
    </location>
</feature>
<accession>A0A7T8K0F1</accession>
<name>A0A7T8K0F1_CALRO</name>
<feature type="chain" id="PRO_5031321817" evidence="1">
    <location>
        <begin position="20"/>
        <end position="51"/>
    </location>
</feature>
<reference evidence="3" key="1">
    <citation type="submission" date="2021-01" db="EMBL/GenBank/DDBJ databases">
        <title>Caligus Genome Assembly.</title>
        <authorList>
            <person name="Gallardo-Escarate C."/>
        </authorList>
    </citation>
    <scope>NUCLEOTIDE SEQUENCE [LARGE SCALE GENOMIC DNA]</scope>
</reference>
<sequence>ILGNFHIFLMVSVMSKVIATQFRFPSNQRSKRSPLSNCRISTAARLKIGKT</sequence>
<protein>
    <submittedName>
        <fullName evidence="2">Uncharacterized protein</fullName>
    </submittedName>
</protein>